<evidence type="ECO:0000256" key="3">
    <source>
        <dbReference type="ARBA" id="ARBA00007251"/>
    </source>
</evidence>
<comment type="caution">
    <text evidence="12">The sequence shown here is derived from an EMBL/GenBank/DDBJ whole genome shotgun (WGS) entry which is preliminary data.</text>
</comment>
<protein>
    <recommendedName>
        <fullName evidence="7">Translation initiation factor eIF2B subunit alpha</fullName>
    </recommendedName>
    <alternativeName>
        <fullName evidence="8">eIF2B GDP-GTP exchange factor subunit alpha</fullName>
    </alternativeName>
</protein>
<dbReference type="GO" id="GO:0005829">
    <property type="term" value="C:cytosol"/>
    <property type="evidence" value="ECO:0007669"/>
    <property type="project" value="UniProtKB-SubCell"/>
</dbReference>
<dbReference type="Gene3D" id="1.20.120.1070">
    <property type="entry name" value="Translation initiation factor eIF-2B, N-terminal domain"/>
    <property type="match status" value="1"/>
</dbReference>
<gene>
    <name evidence="12" type="ORF">F383_33418</name>
</gene>
<feature type="region of interest" description="Disordered" evidence="11">
    <location>
        <begin position="276"/>
        <end position="301"/>
    </location>
</feature>
<comment type="similarity">
    <text evidence="3 10">Belongs to the eIF-2B alpha/beta/delta subunits family.</text>
</comment>
<keyword evidence="13" id="KW-1185">Reference proteome</keyword>
<keyword evidence="5" id="KW-0396">Initiation factor</keyword>
<evidence type="ECO:0000256" key="2">
    <source>
        <dbReference type="ARBA" id="ARBA00005437"/>
    </source>
</evidence>
<dbReference type="GO" id="GO:0005085">
    <property type="term" value="F:guanyl-nucleotide exchange factor activity"/>
    <property type="evidence" value="ECO:0007669"/>
    <property type="project" value="TreeGrafter"/>
</dbReference>
<dbReference type="InterPro" id="IPR025659">
    <property type="entry name" value="Tubby-like_C"/>
</dbReference>
<evidence type="ECO:0000256" key="4">
    <source>
        <dbReference type="ARBA" id="ARBA00022490"/>
    </source>
</evidence>
<dbReference type="GO" id="GO:0003743">
    <property type="term" value="F:translation initiation factor activity"/>
    <property type="evidence" value="ECO:0007669"/>
    <property type="project" value="UniProtKB-KW"/>
</dbReference>
<evidence type="ECO:0000313" key="12">
    <source>
        <dbReference type="EMBL" id="KHG06868.1"/>
    </source>
</evidence>
<sequence>MLKIHPQHVPYVPLVSVPFTTSTEETFTIWMKSLILSGKGCTVFDSNGRIVYRVDNYNRKYCNEVYLMDSAGKVLFTIRRKKFRLIKIWEGFGTFSGKVNDEDKNPGFEVRKSCRILRCDSICEVIVGLHRDQPCQHYRIESCPGKSTFQIVDKLGRLITEVKRKQSKSGVSLGEDVLTMVVEPHIDHSLVMGLVVVYSLINGTISASFILDRQQHQNDTVAPSPESFLLSSPPPMAGSPLNPKSNISAYYRTRAAHHAVVTTDWLAQAQAAVGRHSSEDGSLGGDKGAAPIGGGGGGEEGSGKAFSVIDEFNSWRKQPALAEAVSAIRALAAVIRTSEATTMMELEIELKKASDSLKSWDTTSISLTAGCDLFMLYVSRTSALEYEDFNSAKSRLIEQGRPDRTGLRFTNELAKLDVPVKLLIDSAVAYTMDEVDMVLFRADGVVESGGIINMMGTFQIALVAHSMNKPVYVAAESYNITKKFHFLLSGI</sequence>
<organism evidence="12 13">
    <name type="scientific">Gossypium arboreum</name>
    <name type="common">Tree cotton</name>
    <name type="synonym">Gossypium nanking</name>
    <dbReference type="NCBI Taxonomy" id="29729"/>
    <lineage>
        <taxon>Eukaryota</taxon>
        <taxon>Viridiplantae</taxon>
        <taxon>Streptophyta</taxon>
        <taxon>Embryophyta</taxon>
        <taxon>Tracheophyta</taxon>
        <taxon>Spermatophyta</taxon>
        <taxon>Magnoliopsida</taxon>
        <taxon>eudicotyledons</taxon>
        <taxon>Gunneridae</taxon>
        <taxon>Pentapetalae</taxon>
        <taxon>rosids</taxon>
        <taxon>malvids</taxon>
        <taxon>Malvales</taxon>
        <taxon>Malvaceae</taxon>
        <taxon>Malvoideae</taxon>
        <taxon>Gossypium</taxon>
    </lineage>
</organism>
<dbReference type="PANTHER" id="PTHR45860:SF1">
    <property type="entry name" value="TRANSLATION INITIATION FACTOR EIF-2B SUBUNIT ALPHA"/>
    <property type="match status" value="1"/>
</dbReference>
<evidence type="ECO:0000256" key="11">
    <source>
        <dbReference type="SAM" id="MobiDB-lite"/>
    </source>
</evidence>
<feature type="compositionally biased region" description="Gly residues" evidence="11">
    <location>
        <begin position="282"/>
        <end position="300"/>
    </location>
</feature>
<dbReference type="AlphaFoldDB" id="A0A0B0MXQ9"/>
<dbReference type="InterPro" id="IPR042528">
    <property type="entry name" value="elF-2B_alpha_N"/>
</dbReference>
<dbReference type="Gene3D" id="2.40.160.200">
    <property type="entry name" value="LURP1-related"/>
    <property type="match status" value="1"/>
</dbReference>
<comment type="subunit">
    <text evidence="9">Component of the translation initiation factor 2B (eIF2B) complex which is a heterodecamer of two sets of five different subunits: alpha, beta, gamma, delta and epsilon. Subunits alpha, beta and delta comprise a regulatory subcomplex and subunits epsilon and gamma comprise a catalytic subcomplex. Within the complex, the hexameric regulatory complex resides at the center, with the two heterodimeric catalytic subcomplexes bound on opposite sides.</text>
</comment>
<dbReference type="GO" id="GO:0005851">
    <property type="term" value="C:eukaryotic translation initiation factor 2B complex"/>
    <property type="evidence" value="ECO:0007669"/>
    <property type="project" value="TreeGrafter"/>
</dbReference>
<dbReference type="EMBL" id="JRRC01461606">
    <property type="protein sequence ID" value="KHG06868.1"/>
    <property type="molecule type" value="Genomic_DNA"/>
</dbReference>
<dbReference type="Pfam" id="PF04525">
    <property type="entry name" value="LOR"/>
    <property type="match status" value="1"/>
</dbReference>
<dbReference type="InterPro" id="IPR000649">
    <property type="entry name" value="IF-2B-related"/>
</dbReference>
<accession>A0A0B0MXQ9</accession>
<proteinExistence type="inferred from homology"/>
<dbReference type="InterPro" id="IPR007612">
    <property type="entry name" value="LOR"/>
</dbReference>
<dbReference type="PANTHER" id="PTHR45860">
    <property type="entry name" value="TRANSLATION INITIATION FACTOR EIF-2B SUBUNIT ALPHA"/>
    <property type="match status" value="1"/>
</dbReference>
<evidence type="ECO:0000256" key="10">
    <source>
        <dbReference type="RuleBase" id="RU003814"/>
    </source>
</evidence>
<evidence type="ECO:0000256" key="6">
    <source>
        <dbReference type="ARBA" id="ARBA00022917"/>
    </source>
</evidence>
<dbReference type="InterPro" id="IPR051501">
    <property type="entry name" value="eIF2B_alpha/beta/delta"/>
</dbReference>
<comment type="subcellular location">
    <subcellularLocation>
        <location evidence="1">Cytoplasm</location>
        <location evidence="1">Cytosol</location>
    </subcellularLocation>
</comment>
<reference evidence="13" key="1">
    <citation type="submission" date="2014-09" db="EMBL/GenBank/DDBJ databases">
        <authorList>
            <person name="Mudge J."/>
            <person name="Ramaraj T."/>
            <person name="Lindquist I.E."/>
            <person name="Bharti A.K."/>
            <person name="Sundararajan A."/>
            <person name="Cameron C.T."/>
            <person name="Woodward J.E."/>
            <person name="May G.D."/>
            <person name="Brubaker C."/>
            <person name="Broadhvest J."/>
            <person name="Wilkins T.A."/>
        </authorList>
    </citation>
    <scope>NUCLEOTIDE SEQUENCE</scope>
    <source>
        <strain evidence="13">cv. AKA8401</strain>
    </source>
</reference>
<keyword evidence="4" id="KW-0963">Cytoplasm</keyword>
<dbReference type="SUPFAM" id="SSF100950">
    <property type="entry name" value="NagB/RpiA/CoA transferase-like"/>
    <property type="match status" value="1"/>
</dbReference>
<dbReference type="Gene3D" id="3.40.50.10470">
    <property type="entry name" value="Translation initiation factor eif-2b, domain 2"/>
    <property type="match status" value="1"/>
</dbReference>
<dbReference type="InterPro" id="IPR042529">
    <property type="entry name" value="IF_2B-like_C"/>
</dbReference>
<dbReference type="Pfam" id="PF01008">
    <property type="entry name" value="IF-2B"/>
    <property type="match status" value="1"/>
</dbReference>
<evidence type="ECO:0000256" key="1">
    <source>
        <dbReference type="ARBA" id="ARBA00004514"/>
    </source>
</evidence>
<dbReference type="SUPFAM" id="SSF54518">
    <property type="entry name" value="Tubby C-terminal domain-like"/>
    <property type="match status" value="1"/>
</dbReference>
<dbReference type="InterPro" id="IPR038595">
    <property type="entry name" value="LOR_sf"/>
</dbReference>
<evidence type="ECO:0000313" key="13">
    <source>
        <dbReference type="Proteomes" id="UP000032142"/>
    </source>
</evidence>
<keyword evidence="6" id="KW-0648">Protein biosynthesis</keyword>
<evidence type="ECO:0000256" key="5">
    <source>
        <dbReference type="ARBA" id="ARBA00022540"/>
    </source>
</evidence>
<evidence type="ECO:0000256" key="7">
    <source>
        <dbReference type="ARBA" id="ARBA00044208"/>
    </source>
</evidence>
<evidence type="ECO:0000256" key="9">
    <source>
        <dbReference type="ARBA" id="ARBA00046432"/>
    </source>
</evidence>
<dbReference type="Proteomes" id="UP000032142">
    <property type="component" value="Unassembled WGS sequence"/>
</dbReference>
<dbReference type="InterPro" id="IPR037171">
    <property type="entry name" value="NagB/RpiA_transferase-like"/>
</dbReference>
<evidence type="ECO:0000256" key="8">
    <source>
        <dbReference type="ARBA" id="ARBA00044236"/>
    </source>
</evidence>
<dbReference type="FunFam" id="1.20.120.1070:FF:000003">
    <property type="entry name" value="Translation initiation factor eIF-2B subunit alpha"/>
    <property type="match status" value="1"/>
</dbReference>
<comment type="similarity">
    <text evidence="2">Belongs to the LOR family.</text>
</comment>
<name>A0A0B0MXQ9_GOSAR</name>